<comment type="subcellular location">
    <subcellularLocation>
        <location evidence="1">Cell envelope</location>
    </subcellularLocation>
</comment>
<accession>A0A5J4SY85</accession>
<protein>
    <submittedName>
        <fullName evidence="6">Thiol:disulfide interchange protein TlpA</fullName>
    </submittedName>
</protein>
<evidence type="ECO:0000259" key="5">
    <source>
        <dbReference type="PROSITE" id="PS51352"/>
    </source>
</evidence>
<dbReference type="InterPro" id="IPR050553">
    <property type="entry name" value="Thioredoxin_ResA/DsbE_sf"/>
</dbReference>
<dbReference type="PROSITE" id="PS51352">
    <property type="entry name" value="THIOREDOXIN_2"/>
    <property type="match status" value="1"/>
</dbReference>
<evidence type="ECO:0000256" key="4">
    <source>
        <dbReference type="ARBA" id="ARBA00023284"/>
    </source>
</evidence>
<dbReference type="PANTHER" id="PTHR42852">
    <property type="entry name" value="THIOL:DISULFIDE INTERCHANGE PROTEIN DSBE"/>
    <property type="match status" value="1"/>
</dbReference>
<dbReference type="InterPro" id="IPR000866">
    <property type="entry name" value="AhpC/TSA"/>
</dbReference>
<dbReference type="Gene3D" id="3.40.30.10">
    <property type="entry name" value="Glutaredoxin"/>
    <property type="match status" value="1"/>
</dbReference>
<dbReference type="PANTHER" id="PTHR42852:SF6">
    <property type="entry name" value="THIOL:DISULFIDE INTERCHANGE PROTEIN DSBE"/>
    <property type="match status" value="1"/>
</dbReference>
<evidence type="ECO:0000256" key="3">
    <source>
        <dbReference type="ARBA" id="ARBA00023157"/>
    </source>
</evidence>
<proteinExistence type="predicted"/>
<dbReference type="EMBL" id="SNRY01000020">
    <property type="protein sequence ID" value="KAA6350964.1"/>
    <property type="molecule type" value="Genomic_DNA"/>
</dbReference>
<evidence type="ECO:0000256" key="1">
    <source>
        <dbReference type="ARBA" id="ARBA00004196"/>
    </source>
</evidence>
<comment type="caution">
    <text evidence="6">The sequence shown here is derived from an EMBL/GenBank/DDBJ whole genome shotgun (WGS) entry which is preliminary data.</text>
</comment>
<keyword evidence="3" id="KW-1015">Disulfide bond</keyword>
<dbReference type="CDD" id="cd02966">
    <property type="entry name" value="TlpA_like_family"/>
    <property type="match status" value="1"/>
</dbReference>
<evidence type="ECO:0000256" key="2">
    <source>
        <dbReference type="ARBA" id="ARBA00022748"/>
    </source>
</evidence>
<organism evidence="6">
    <name type="scientific">termite gut metagenome</name>
    <dbReference type="NCBI Taxonomy" id="433724"/>
    <lineage>
        <taxon>unclassified sequences</taxon>
        <taxon>metagenomes</taxon>
        <taxon>organismal metagenomes</taxon>
    </lineage>
</organism>
<reference evidence="6" key="1">
    <citation type="submission" date="2019-03" db="EMBL/GenBank/DDBJ databases">
        <title>Single cell metagenomics reveals metabolic interactions within the superorganism composed of flagellate Streblomastix strix and complex community of Bacteroidetes bacteria on its surface.</title>
        <authorList>
            <person name="Treitli S.C."/>
            <person name="Kolisko M."/>
            <person name="Husnik F."/>
            <person name="Keeling P."/>
            <person name="Hampl V."/>
        </authorList>
    </citation>
    <scope>NUCLEOTIDE SEQUENCE</scope>
    <source>
        <strain evidence="6">STM</strain>
    </source>
</reference>
<feature type="domain" description="Thioredoxin" evidence="5">
    <location>
        <begin position="317"/>
        <end position="460"/>
    </location>
</feature>
<dbReference type="SUPFAM" id="SSF52833">
    <property type="entry name" value="Thioredoxin-like"/>
    <property type="match status" value="1"/>
</dbReference>
<keyword evidence="2" id="KW-0201">Cytochrome c-type biogenesis</keyword>
<dbReference type="GO" id="GO:0030313">
    <property type="term" value="C:cell envelope"/>
    <property type="evidence" value="ECO:0007669"/>
    <property type="project" value="UniProtKB-SubCell"/>
</dbReference>
<sequence length="460" mass="52615">MRKLLLQLLLFTVVGSSYGQNNEKLTTISGKWNRGAAEKIALYKLADGELKEVASSTVDEDSSFYFAYKPQKEDFYFICLNSRQKINRYAFYLKPGDRLDFTVTKDSYVLNGNNNSPENKEVARWHDFIQPLEWKSVYFDRVISTYVDFFPLFEEKLKELNSYPKSATTNNTFNQAFEKYKKYNLLDIAVHFIHTPRSVHPTAEDFPDYYRHIDVTALTQTAEIMKYSPLSVDNIEKIIVNNLIVSKVEITNPIEAILEKVPTVASDTIKGELVADLASHIKSYTKLLEYENIYGKYIITKSQKGKIQDLKISLHETKDGNLAIDFKFVDRDGREVALSDFKGKLVYVDVWATWCGPCIKEIPHLKKLEEEFNGNENIVFLSVSTDASKDHQKWKDYLVSADLKGIQLFAGDDARKGIIEPYKITGIPRFILVGKEGVIVASDAPRPSSSEIRKLLEDNL</sequence>
<evidence type="ECO:0000313" key="6">
    <source>
        <dbReference type="EMBL" id="KAA6350964.1"/>
    </source>
</evidence>
<dbReference type="Pfam" id="PF00578">
    <property type="entry name" value="AhpC-TSA"/>
    <property type="match status" value="1"/>
</dbReference>
<dbReference type="GO" id="GO:0016491">
    <property type="term" value="F:oxidoreductase activity"/>
    <property type="evidence" value="ECO:0007669"/>
    <property type="project" value="InterPro"/>
</dbReference>
<name>A0A5J4SY85_9ZZZZ</name>
<dbReference type="GO" id="GO:0016209">
    <property type="term" value="F:antioxidant activity"/>
    <property type="evidence" value="ECO:0007669"/>
    <property type="project" value="InterPro"/>
</dbReference>
<keyword evidence="4" id="KW-0676">Redox-active center</keyword>
<dbReference type="InterPro" id="IPR013766">
    <property type="entry name" value="Thioredoxin_domain"/>
</dbReference>
<dbReference type="InterPro" id="IPR036249">
    <property type="entry name" value="Thioredoxin-like_sf"/>
</dbReference>
<dbReference type="GO" id="GO:0017004">
    <property type="term" value="P:cytochrome complex assembly"/>
    <property type="evidence" value="ECO:0007669"/>
    <property type="project" value="UniProtKB-KW"/>
</dbReference>
<dbReference type="AlphaFoldDB" id="A0A5J4SY85"/>
<gene>
    <name evidence="6" type="ORF">EZS27_001661</name>
</gene>